<dbReference type="AlphaFoldDB" id="A0A2J8AD88"/>
<keyword evidence="2" id="KW-1185">Reference proteome</keyword>
<sequence>MDAILRATSFNATVLGVVVEVKLTIWATYAASFDFTMHGSPYTFVITKWSGRGFAAFGTLCFNASARDPHQFGTSSEAADGTVSFSMDKTQKLNMVEQGVKDILTCIDKIGCHYQRSVLDYAVWYHEKHLEVETYEQYITWAACCAMAAAQPAACSIIQTMPDIARQVQVLAFL</sequence>
<name>A0A2J8AD88_9CHLO</name>
<organism evidence="1 2">
    <name type="scientific">Tetrabaena socialis</name>
    <dbReference type="NCBI Taxonomy" id="47790"/>
    <lineage>
        <taxon>Eukaryota</taxon>
        <taxon>Viridiplantae</taxon>
        <taxon>Chlorophyta</taxon>
        <taxon>core chlorophytes</taxon>
        <taxon>Chlorophyceae</taxon>
        <taxon>CS clade</taxon>
        <taxon>Chlamydomonadales</taxon>
        <taxon>Tetrabaenaceae</taxon>
        <taxon>Tetrabaena</taxon>
    </lineage>
</organism>
<evidence type="ECO:0000313" key="1">
    <source>
        <dbReference type="EMBL" id="PNH10482.1"/>
    </source>
</evidence>
<gene>
    <name evidence="1" type="ORF">TSOC_002812</name>
</gene>
<protein>
    <submittedName>
        <fullName evidence="1">Uncharacterized protein</fullName>
    </submittedName>
</protein>
<evidence type="ECO:0000313" key="2">
    <source>
        <dbReference type="Proteomes" id="UP000236333"/>
    </source>
</evidence>
<comment type="caution">
    <text evidence="1">The sequence shown here is derived from an EMBL/GenBank/DDBJ whole genome shotgun (WGS) entry which is preliminary data.</text>
</comment>
<dbReference type="Proteomes" id="UP000236333">
    <property type="component" value="Unassembled WGS sequence"/>
</dbReference>
<proteinExistence type="predicted"/>
<accession>A0A2J8AD88</accession>
<dbReference type="OrthoDB" id="10353884at2759"/>
<dbReference type="EMBL" id="PGGS01000055">
    <property type="protein sequence ID" value="PNH10482.1"/>
    <property type="molecule type" value="Genomic_DNA"/>
</dbReference>
<reference evidence="1 2" key="1">
    <citation type="journal article" date="2017" name="Mol. Biol. Evol.">
        <title>The 4-celled Tetrabaena socialis nuclear genome reveals the essential components for genetic control of cell number at the origin of multicellularity in the volvocine lineage.</title>
        <authorList>
            <person name="Featherston J."/>
            <person name="Arakaki Y."/>
            <person name="Hanschen E.R."/>
            <person name="Ferris P.J."/>
            <person name="Michod R.E."/>
            <person name="Olson B.J.S.C."/>
            <person name="Nozaki H."/>
            <person name="Durand P.M."/>
        </authorList>
    </citation>
    <scope>NUCLEOTIDE SEQUENCE [LARGE SCALE GENOMIC DNA]</scope>
    <source>
        <strain evidence="1 2">NIES-571</strain>
    </source>
</reference>